<evidence type="ECO:0000313" key="2">
    <source>
        <dbReference type="EMBL" id="MTH64794.1"/>
    </source>
</evidence>
<comment type="caution">
    <text evidence="2">The sequence shown here is derived from an EMBL/GenBank/DDBJ whole genome shotgun (WGS) entry which is preliminary data.</text>
</comment>
<protein>
    <submittedName>
        <fullName evidence="2">DUF1330 domain-containing protein</fullName>
    </submittedName>
</protein>
<organism evidence="2 3">
    <name type="scientific">Paracoccus shanxieyensis</name>
    <dbReference type="NCBI Taxonomy" id="2675752"/>
    <lineage>
        <taxon>Bacteria</taxon>
        <taxon>Pseudomonadati</taxon>
        <taxon>Pseudomonadota</taxon>
        <taxon>Alphaproteobacteria</taxon>
        <taxon>Rhodobacterales</taxon>
        <taxon>Paracoccaceae</taxon>
        <taxon>Paracoccus</taxon>
    </lineage>
</organism>
<sequence>MPKAYWIAQVSVDDPDAYEAYRAANAAAFAKYGARFLVRGAEPDLREGEMRPRLVVIEFADLDTARACYDSPEYQAALRLRQPCSTADLAIVPGYDPEK</sequence>
<dbReference type="SUPFAM" id="SSF54909">
    <property type="entry name" value="Dimeric alpha+beta barrel"/>
    <property type="match status" value="1"/>
</dbReference>
<dbReference type="Gene3D" id="3.30.70.100">
    <property type="match status" value="1"/>
</dbReference>
<name>A0A6L6J1Y8_9RHOB</name>
<reference evidence="2 3" key="1">
    <citation type="submission" date="2019-11" db="EMBL/GenBank/DDBJ databases">
        <authorList>
            <person name="Dong K."/>
        </authorList>
    </citation>
    <scope>NUCLEOTIDE SEQUENCE [LARGE SCALE GENOMIC DNA]</scope>
    <source>
        <strain evidence="2 3">DK608</strain>
    </source>
</reference>
<dbReference type="Proteomes" id="UP000478740">
    <property type="component" value="Unassembled WGS sequence"/>
</dbReference>
<dbReference type="InterPro" id="IPR011008">
    <property type="entry name" value="Dimeric_a/b-barrel"/>
</dbReference>
<accession>A0A6L6J1Y8</accession>
<gene>
    <name evidence="2" type="ORF">GL284_10985</name>
</gene>
<dbReference type="InterPro" id="IPR010753">
    <property type="entry name" value="DUF1330"/>
</dbReference>
<dbReference type="PANTHER" id="PTHR41521:SF4">
    <property type="entry name" value="BLR0684 PROTEIN"/>
    <property type="match status" value="1"/>
</dbReference>
<dbReference type="EMBL" id="WMII01000009">
    <property type="protein sequence ID" value="MTH64794.1"/>
    <property type="molecule type" value="Genomic_DNA"/>
</dbReference>
<feature type="domain" description="DUF1330" evidence="1">
    <location>
        <begin position="3"/>
        <end position="95"/>
    </location>
</feature>
<dbReference type="AlphaFoldDB" id="A0A6L6J1Y8"/>
<proteinExistence type="predicted"/>
<dbReference type="PANTHER" id="PTHR41521">
    <property type="match status" value="1"/>
</dbReference>
<evidence type="ECO:0000313" key="3">
    <source>
        <dbReference type="Proteomes" id="UP000478740"/>
    </source>
</evidence>
<dbReference type="Pfam" id="PF07045">
    <property type="entry name" value="DUF1330"/>
    <property type="match status" value="1"/>
</dbReference>
<evidence type="ECO:0000259" key="1">
    <source>
        <dbReference type="Pfam" id="PF07045"/>
    </source>
</evidence>
<dbReference type="RefSeq" id="WP_155044683.1">
    <property type="nucleotide sequence ID" value="NZ_WMIH01000009.1"/>
</dbReference>
<keyword evidence="3" id="KW-1185">Reference proteome</keyword>